<dbReference type="SMART" id="SM00530">
    <property type="entry name" value="HTH_XRE"/>
    <property type="match status" value="1"/>
</dbReference>
<organism evidence="2 3">
    <name type="scientific">Phenylobacterium montanum</name>
    <dbReference type="NCBI Taxonomy" id="2823693"/>
    <lineage>
        <taxon>Bacteria</taxon>
        <taxon>Pseudomonadati</taxon>
        <taxon>Pseudomonadota</taxon>
        <taxon>Alphaproteobacteria</taxon>
        <taxon>Caulobacterales</taxon>
        <taxon>Caulobacteraceae</taxon>
        <taxon>Phenylobacterium</taxon>
    </lineage>
</organism>
<sequence length="269" mass="30351">MMGYDLEAPGPPTADLRHSQLGDFLRARRERLTPEAAGLPPGRRRRTPGLRREEVAELAGIGVDWYVRLEQGRCVKPSVTTLDALARALRLSPVEHAHFKALALGDDPRAFVREAVPEPIRRMVEGLNQPAYVTGRRWDVLAWNAAAEEIFAFGRLAEADRNTLVNMLVNPATRRFFGASWEGEARRMVAQFRATYDLWAGDPAFIALVGRLRRDSQEFDVWWDAHDVRAPAAGRKQLEHPVKGPMQLEYATFQSNDDPALKLIIYTPM</sequence>
<dbReference type="GO" id="GO:0003677">
    <property type="term" value="F:DNA binding"/>
    <property type="evidence" value="ECO:0007669"/>
    <property type="project" value="InterPro"/>
</dbReference>
<dbReference type="Gene3D" id="3.30.450.180">
    <property type="match status" value="1"/>
</dbReference>
<evidence type="ECO:0000313" key="3">
    <source>
        <dbReference type="Proteomes" id="UP000676409"/>
    </source>
</evidence>
<dbReference type="PANTHER" id="PTHR35010">
    <property type="entry name" value="BLL4672 PROTEIN-RELATED"/>
    <property type="match status" value="1"/>
</dbReference>
<dbReference type="InterPro" id="IPR041413">
    <property type="entry name" value="MLTR_LBD"/>
</dbReference>
<reference evidence="2" key="1">
    <citation type="submission" date="2021-04" db="EMBL/GenBank/DDBJ databases">
        <title>The complete genome sequence of Caulobacter sp. S6.</title>
        <authorList>
            <person name="Tang Y."/>
            <person name="Ouyang W."/>
            <person name="Liu Q."/>
            <person name="Huang B."/>
            <person name="Guo Z."/>
            <person name="Lei P."/>
        </authorList>
    </citation>
    <scope>NUCLEOTIDE SEQUENCE</scope>
    <source>
        <strain evidence="2">S6</strain>
    </source>
</reference>
<dbReference type="KEGG" id="caul:KCG34_17100"/>
<feature type="domain" description="HTH cro/C1-type" evidence="1">
    <location>
        <begin position="49"/>
        <end position="96"/>
    </location>
</feature>
<proteinExistence type="predicted"/>
<dbReference type="Pfam" id="PF13560">
    <property type="entry name" value="HTH_31"/>
    <property type="match status" value="1"/>
</dbReference>
<dbReference type="PROSITE" id="PS50943">
    <property type="entry name" value="HTH_CROC1"/>
    <property type="match status" value="1"/>
</dbReference>
<dbReference type="Gene3D" id="1.10.260.40">
    <property type="entry name" value="lambda repressor-like DNA-binding domains"/>
    <property type="match status" value="1"/>
</dbReference>
<accession>A0A975FWN6</accession>
<dbReference type="SUPFAM" id="SSF47413">
    <property type="entry name" value="lambda repressor-like DNA-binding domains"/>
    <property type="match status" value="1"/>
</dbReference>
<name>A0A975FWN6_9CAUL</name>
<gene>
    <name evidence="2" type="ORF">KCG34_17100</name>
</gene>
<dbReference type="EMBL" id="CP073078">
    <property type="protein sequence ID" value="QUD86780.1"/>
    <property type="molecule type" value="Genomic_DNA"/>
</dbReference>
<dbReference type="AlphaFoldDB" id="A0A975FWN6"/>
<dbReference type="InterPro" id="IPR010982">
    <property type="entry name" value="Lambda_DNA-bd_dom_sf"/>
</dbReference>
<protein>
    <submittedName>
        <fullName evidence="2">Helix-turn-helix domain-containing protein</fullName>
    </submittedName>
</protein>
<evidence type="ECO:0000259" key="1">
    <source>
        <dbReference type="PROSITE" id="PS50943"/>
    </source>
</evidence>
<dbReference type="Proteomes" id="UP000676409">
    <property type="component" value="Chromosome"/>
</dbReference>
<dbReference type="RefSeq" id="WP_211936832.1">
    <property type="nucleotide sequence ID" value="NZ_CP073078.1"/>
</dbReference>
<dbReference type="CDD" id="cd00093">
    <property type="entry name" value="HTH_XRE"/>
    <property type="match status" value="1"/>
</dbReference>
<dbReference type="PANTHER" id="PTHR35010:SF3">
    <property type="entry name" value="BLL4873 PROTEIN"/>
    <property type="match status" value="1"/>
</dbReference>
<dbReference type="Pfam" id="PF17765">
    <property type="entry name" value="MLTR_LBD"/>
    <property type="match status" value="1"/>
</dbReference>
<keyword evidence="3" id="KW-1185">Reference proteome</keyword>
<dbReference type="InterPro" id="IPR001387">
    <property type="entry name" value="Cro/C1-type_HTH"/>
</dbReference>
<evidence type="ECO:0000313" key="2">
    <source>
        <dbReference type="EMBL" id="QUD86780.1"/>
    </source>
</evidence>